<name>A0ABR8ZGW1_9FLAO</name>
<sequence length="80" mass="9333">MSLKILFDNNLFYTREFHARPFSTTFKMVSFSRGQPRDFLKAHNRIRELLQISTLPVTITFNFDFRKPGNFDLSGAADVT</sequence>
<reference evidence="1 2" key="1">
    <citation type="submission" date="2020-09" db="EMBL/GenBank/DDBJ databases">
        <title>Genome seq and assembly of Chryseobacterium sp.</title>
        <authorList>
            <person name="Chhetri G."/>
        </authorList>
    </citation>
    <scope>NUCLEOTIDE SEQUENCE [LARGE SCALE GENOMIC DNA]</scope>
    <source>
        <strain evidence="1 2">GCR10</strain>
    </source>
</reference>
<keyword evidence="2" id="KW-1185">Reference proteome</keyword>
<dbReference type="Proteomes" id="UP000637299">
    <property type="component" value="Unassembled WGS sequence"/>
</dbReference>
<protein>
    <submittedName>
        <fullName evidence="1">Uncharacterized protein</fullName>
    </submittedName>
</protein>
<dbReference type="RefSeq" id="WP_191738388.1">
    <property type="nucleotide sequence ID" value="NZ_JACYFS010000011.1"/>
</dbReference>
<organism evidence="1 2">
    <name type="scientific">Chryseobacterium caseinilyticum</name>
    <dbReference type="NCBI Taxonomy" id="2771428"/>
    <lineage>
        <taxon>Bacteria</taxon>
        <taxon>Pseudomonadati</taxon>
        <taxon>Bacteroidota</taxon>
        <taxon>Flavobacteriia</taxon>
        <taxon>Flavobacteriales</taxon>
        <taxon>Weeksellaceae</taxon>
        <taxon>Chryseobacterium group</taxon>
        <taxon>Chryseobacterium</taxon>
    </lineage>
</organism>
<accession>A0ABR8ZGW1</accession>
<dbReference type="EMBL" id="JACYFS010000011">
    <property type="protein sequence ID" value="MBD8084543.1"/>
    <property type="molecule type" value="Genomic_DNA"/>
</dbReference>
<comment type="caution">
    <text evidence="1">The sequence shown here is derived from an EMBL/GenBank/DDBJ whole genome shotgun (WGS) entry which is preliminary data.</text>
</comment>
<evidence type="ECO:0000313" key="1">
    <source>
        <dbReference type="EMBL" id="MBD8084543.1"/>
    </source>
</evidence>
<evidence type="ECO:0000313" key="2">
    <source>
        <dbReference type="Proteomes" id="UP000637299"/>
    </source>
</evidence>
<gene>
    <name evidence="1" type="ORF">IC610_19215</name>
</gene>
<proteinExistence type="predicted"/>